<accession>A0A7M5UY66</accession>
<feature type="region of interest" description="Disordered" evidence="6">
    <location>
        <begin position="75"/>
        <end position="97"/>
    </location>
</feature>
<keyword evidence="3 5" id="KW-0694">RNA-binding</keyword>
<evidence type="ECO:0000313" key="9">
    <source>
        <dbReference type="Proteomes" id="UP000594262"/>
    </source>
</evidence>
<dbReference type="EnsemblMetazoa" id="CLYHEMT007879.1">
    <property type="protein sequence ID" value="CLYHEMP007879.1"/>
    <property type="gene ID" value="CLYHEMG007879"/>
</dbReference>
<feature type="region of interest" description="Disordered" evidence="6">
    <location>
        <begin position="307"/>
        <end position="366"/>
    </location>
</feature>
<evidence type="ECO:0000313" key="8">
    <source>
        <dbReference type="EnsemblMetazoa" id="CLYHEMP007879.1"/>
    </source>
</evidence>
<dbReference type="GO" id="GO:0005730">
    <property type="term" value="C:nucleolus"/>
    <property type="evidence" value="ECO:0007669"/>
    <property type="project" value="UniProtKB-SubCell"/>
</dbReference>
<dbReference type="AlphaFoldDB" id="A0A7M5UY66"/>
<evidence type="ECO:0000256" key="1">
    <source>
        <dbReference type="ARBA" id="ARBA00004604"/>
    </source>
</evidence>
<protein>
    <recommendedName>
        <fullName evidence="7">RRM domain-containing protein</fullName>
    </recommendedName>
</protein>
<dbReference type="CDD" id="cd12394">
    <property type="entry name" value="RRM1_RBM34"/>
    <property type="match status" value="1"/>
</dbReference>
<dbReference type="GO" id="GO:0019843">
    <property type="term" value="F:rRNA binding"/>
    <property type="evidence" value="ECO:0007669"/>
    <property type="project" value="TreeGrafter"/>
</dbReference>
<dbReference type="PROSITE" id="PS50102">
    <property type="entry name" value="RRM"/>
    <property type="match status" value="2"/>
</dbReference>
<feature type="compositionally biased region" description="Basic residues" evidence="6">
    <location>
        <begin position="337"/>
        <end position="366"/>
    </location>
</feature>
<evidence type="ECO:0000256" key="3">
    <source>
        <dbReference type="ARBA" id="ARBA00022884"/>
    </source>
</evidence>
<name>A0A7M5UY66_9CNID</name>
<dbReference type="Proteomes" id="UP000594262">
    <property type="component" value="Unplaced"/>
</dbReference>
<dbReference type="PANTHER" id="PTHR23236:SF25">
    <property type="entry name" value="RNA-BINDING PROTEIN 34"/>
    <property type="match status" value="1"/>
</dbReference>
<comment type="subcellular location">
    <subcellularLocation>
        <location evidence="1">Nucleus</location>
        <location evidence="1">Nucleolus</location>
    </subcellularLocation>
</comment>
<dbReference type="SMART" id="SM00360">
    <property type="entry name" value="RRM"/>
    <property type="match status" value="2"/>
</dbReference>
<dbReference type="Pfam" id="PF00076">
    <property type="entry name" value="RRM_1"/>
    <property type="match status" value="2"/>
</dbReference>
<feature type="domain" description="RRM" evidence="7">
    <location>
        <begin position="105"/>
        <end position="199"/>
    </location>
</feature>
<dbReference type="SUPFAM" id="SSF54928">
    <property type="entry name" value="RNA-binding domain, RBD"/>
    <property type="match status" value="2"/>
</dbReference>
<dbReference type="PANTHER" id="PTHR23236">
    <property type="entry name" value="EUKARYOTIC TRANSLATION INITIATION FACTOR 4B/4H"/>
    <property type="match status" value="1"/>
</dbReference>
<dbReference type="GO" id="GO:0000463">
    <property type="term" value="P:maturation of LSU-rRNA from tricistronic rRNA transcript (SSU-rRNA, 5.8S rRNA, LSU-rRNA)"/>
    <property type="evidence" value="ECO:0007669"/>
    <property type="project" value="TreeGrafter"/>
</dbReference>
<evidence type="ECO:0000259" key="7">
    <source>
        <dbReference type="PROSITE" id="PS50102"/>
    </source>
</evidence>
<evidence type="ECO:0000256" key="4">
    <source>
        <dbReference type="ARBA" id="ARBA00023242"/>
    </source>
</evidence>
<dbReference type="RefSeq" id="XP_066923920.1">
    <property type="nucleotide sequence ID" value="XM_067067819.1"/>
</dbReference>
<organism evidence="8 9">
    <name type="scientific">Clytia hemisphaerica</name>
    <dbReference type="NCBI Taxonomy" id="252671"/>
    <lineage>
        <taxon>Eukaryota</taxon>
        <taxon>Metazoa</taxon>
        <taxon>Cnidaria</taxon>
        <taxon>Hydrozoa</taxon>
        <taxon>Hydroidolina</taxon>
        <taxon>Leptothecata</taxon>
        <taxon>Obeliida</taxon>
        <taxon>Clytiidae</taxon>
        <taxon>Clytia</taxon>
    </lineage>
</organism>
<reference evidence="8" key="1">
    <citation type="submission" date="2021-01" db="UniProtKB">
        <authorList>
            <consortium name="EnsemblMetazoa"/>
        </authorList>
    </citation>
    <scope>IDENTIFICATION</scope>
</reference>
<dbReference type="CDD" id="cd12395">
    <property type="entry name" value="RRM2_RBM34"/>
    <property type="match status" value="1"/>
</dbReference>
<evidence type="ECO:0000256" key="6">
    <source>
        <dbReference type="SAM" id="MobiDB-lite"/>
    </source>
</evidence>
<dbReference type="InterPro" id="IPR035979">
    <property type="entry name" value="RBD_domain_sf"/>
</dbReference>
<dbReference type="OrthoDB" id="442677at2759"/>
<dbReference type="InterPro" id="IPR034221">
    <property type="entry name" value="RBM34_RRM2"/>
</dbReference>
<dbReference type="Gene3D" id="3.30.70.330">
    <property type="match status" value="2"/>
</dbReference>
<feature type="domain" description="RRM" evidence="7">
    <location>
        <begin position="206"/>
        <end position="283"/>
    </location>
</feature>
<sequence>MASSSYEIGGIFNVLQKTLAVDNTSTSSDEEEPKDTELANLFSFKPPEIIEDKDEENDIPDELIKEYISTEDKKPVEPKLKKKNLDDEKEATKKFDEESPERKARTVFVGNVALTVKKKVLKKIFSKFGEIESIRIRSVPRADPKTSKKVAFIKKEFHDERDNMNAYVVFKNKEDAVRSLKSNGIIVEEKHIRVDLSENKKHNTSASIFVGNLPFNAKEDALREHFAKCGNIEDIRVVRDKATGIGKGFAYIRFKGKENVMFGLKMNGSEFDGRKLRVFKAKDKEEVNTTNTTRKFKGKTVHNKKNFQGLRSTSQKDIKMGKKLFASKGKPTERSNALRRIKSKNQKSRQQKQSKAQKKNEKSKKK</sequence>
<proteinExistence type="inferred from homology"/>
<comment type="similarity">
    <text evidence="2">Belongs to the RRM RBM34 family.</text>
</comment>
<evidence type="ECO:0000256" key="2">
    <source>
        <dbReference type="ARBA" id="ARBA00007077"/>
    </source>
</evidence>
<keyword evidence="4" id="KW-0539">Nucleus</keyword>
<keyword evidence="9" id="KW-1185">Reference proteome</keyword>
<evidence type="ECO:0000256" key="5">
    <source>
        <dbReference type="PROSITE-ProRule" id="PRU00176"/>
    </source>
</evidence>
<dbReference type="InterPro" id="IPR012677">
    <property type="entry name" value="Nucleotide-bd_a/b_plait_sf"/>
</dbReference>
<dbReference type="InterPro" id="IPR000504">
    <property type="entry name" value="RRM_dom"/>
</dbReference>
<dbReference type="GeneID" id="136811205"/>